<sequence length="118" mass="13335">MGELESGNSLHWVKLWEVFEEEEEEDSWWGGGGCVGGGAWGRGGGVEVVGLRAVWVQWRKKAQENSGIRGVVVLSFGCFFWWRGGLFCLFIWFCKYRGEQNRRGGDLFTDKKDAAVPL</sequence>
<evidence type="ECO:0000313" key="2">
    <source>
        <dbReference type="EMBL" id="KAL3819016.1"/>
    </source>
</evidence>
<keyword evidence="1" id="KW-0812">Transmembrane</keyword>
<dbReference type="EMBL" id="JBJXBP010000007">
    <property type="protein sequence ID" value="KAL3819016.1"/>
    <property type="molecule type" value="Genomic_DNA"/>
</dbReference>
<dbReference type="Proteomes" id="UP001634393">
    <property type="component" value="Unassembled WGS sequence"/>
</dbReference>
<organism evidence="2 3">
    <name type="scientific">Penstemon smallii</name>
    <dbReference type="NCBI Taxonomy" id="265156"/>
    <lineage>
        <taxon>Eukaryota</taxon>
        <taxon>Viridiplantae</taxon>
        <taxon>Streptophyta</taxon>
        <taxon>Embryophyta</taxon>
        <taxon>Tracheophyta</taxon>
        <taxon>Spermatophyta</taxon>
        <taxon>Magnoliopsida</taxon>
        <taxon>eudicotyledons</taxon>
        <taxon>Gunneridae</taxon>
        <taxon>Pentapetalae</taxon>
        <taxon>asterids</taxon>
        <taxon>lamiids</taxon>
        <taxon>Lamiales</taxon>
        <taxon>Plantaginaceae</taxon>
        <taxon>Cheloneae</taxon>
        <taxon>Penstemon</taxon>
    </lineage>
</organism>
<protein>
    <recommendedName>
        <fullName evidence="4">Transmembrane protein</fullName>
    </recommendedName>
</protein>
<keyword evidence="3" id="KW-1185">Reference proteome</keyword>
<evidence type="ECO:0008006" key="4">
    <source>
        <dbReference type="Google" id="ProtNLM"/>
    </source>
</evidence>
<dbReference type="AlphaFoldDB" id="A0ABD3S3F0"/>
<accession>A0ABD3S3F0</accession>
<comment type="caution">
    <text evidence="2">The sequence shown here is derived from an EMBL/GenBank/DDBJ whole genome shotgun (WGS) entry which is preliminary data.</text>
</comment>
<gene>
    <name evidence="2" type="ORF">ACJIZ3_004921</name>
</gene>
<evidence type="ECO:0000313" key="3">
    <source>
        <dbReference type="Proteomes" id="UP001634393"/>
    </source>
</evidence>
<name>A0ABD3S3F0_9LAMI</name>
<keyword evidence="1" id="KW-1133">Transmembrane helix</keyword>
<feature type="transmembrane region" description="Helical" evidence="1">
    <location>
        <begin position="68"/>
        <end position="93"/>
    </location>
</feature>
<proteinExistence type="predicted"/>
<keyword evidence="1" id="KW-0472">Membrane</keyword>
<reference evidence="2 3" key="1">
    <citation type="submission" date="2024-12" db="EMBL/GenBank/DDBJ databases">
        <title>The unique morphological basis and parallel evolutionary history of personate flowers in Penstemon.</title>
        <authorList>
            <person name="Depatie T.H."/>
            <person name="Wessinger C.A."/>
        </authorList>
    </citation>
    <scope>NUCLEOTIDE SEQUENCE [LARGE SCALE GENOMIC DNA]</scope>
    <source>
        <strain evidence="2">WTNN_2</strain>
        <tissue evidence="2">Leaf</tissue>
    </source>
</reference>
<evidence type="ECO:0000256" key="1">
    <source>
        <dbReference type="SAM" id="Phobius"/>
    </source>
</evidence>